<dbReference type="EMBL" id="PEZT01000028">
    <property type="protein sequence ID" value="PIS08814.1"/>
    <property type="molecule type" value="Genomic_DNA"/>
</dbReference>
<feature type="domain" description="Glycosyl transferase family 1" evidence="1">
    <location>
        <begin position="193"/>
        <end position="357"/>
    </location>
</feature>
<dbReference type="InterPro" id="IPR001296">
    <property type="entry name" value="Glyco_trans_1"/>
</dbReference>
<sequence>MKILILNHNQENLGTYFRCFNFGKELSHLKHQIIMICASGKKFDLSIRKKKINDNFFLLTLPRICWHRYFTGQGLLRLPLTSFLVLILKYDFIYAFTVAQPQIAIPAILSKIIRNKKLVIDWDDLWGGGFGLVHGKLINSILGFFEEKTLLLADKITYVSKLIGKRIEKLGLIEKSQLVPNGANVKKIKPINKQRAKKVLKLNKKERYLVSIGNTYTTSLKILINAFKKILLKESNLSLILVGSAKIPNKLVSPLVGKVIVTGVKPYQKIPLYLGAADILVLPMENNLIEKARFPIRFGDYLCSKRPIVSNAIGEIKYYLEKYQAGYITKSTEKSLASGIIKILNNPRLGNKLADNAWKLPKSKLSWGKIGKNLNQWLLKV</sequence>
<dbReference type="Proteomes" id="UP000230093">
    <property type="component" value="Unassembled WGS sequence"/>
</dbReference>
<dbReference type="AlphaFoldDB" id="A0A2H0W814"/>
<gene>
    <name evidence="2" type="ORF">COT75_05030</name>
</gene>
<protein>
    <recommendedName>
        <fullName evidence="1">Glycosyl transferase family 1 domain-containing protein</fullName>
    </recommendedName>
</protein>
<organism evidence="2 3">
    <name type="scientific">Candidatus Beckwithbacteria bacterium CG10_big_fil_rev_8_21_14_0_10_34_10</name>
    <dbReference type="NCBI Taxonomy" id="1974495"/>
    <lineage>
        <taxon>Bacteria</taxon>
        <taxon>Candidatus Beckwithiibacteriota</taxon>
    </lineage>
</organism>
<dbReference type="SUPFAM" id="SSF53756">
    <property type="entry name" value="UDP-Glycosyltransferase/glycogen phosphorylase"/>
    <property type="match status" value="1"/>
</dbReference>
<accession>A0A2H0W814</accession>
<evidence type="ECO:0000313" key="3">
    <source>
        <dbReference type="Proteomes" id="UP000230093"/>
    </source>
</evidence>
<dbReference type="GO" id="GO:0016757">
    <property type="term" value="F:glycosyltransferase activity"/>
    <property type="evidence" value="ECO:0007669"/>
    <property type="project" value="InterPro"/>
</dbReference>
<proteinExistence type="predicted"/>
<reference evidence="3" key="1">
    <citation type="submission" date="2017-09" db="EMBL/GenBank/DDBJ databases">
        <title>Depth-based differentiation of microbial function through sediment-hosted aquifers and enrichment of novel symbionts in the deep terrestrial subsurface.</title>
        <authorList>
            <person name="Probst A.J."/>
            <person name="Ladd B."/>
            <person name="Jarett J.K."/>
            <person name="Geller-Mcgrath D.E."/>
            <person name="Sieber C.M.K."/>
            <person name="Emerson J.B."/>
            <person name="Anantharaman K."/>
            <person name="Thomas B.C."/>
            <person name="Malmstrom R."/>
            <person name="Stieglmeier M."/>
            <person name="Klingl A."/>
            <person name="Woyke T."/>
            <person name="Ryan C.M."/>
            <person name="Banfield J.F."/>
        </authorList>
    </citation>
    <scope>NUCLEOTIDE SEQUENCE [LARGE SCALE GENOMIC DNA]</scope>
</reference>
<comment type="caution">
    <text evidence="2">The sequence shown here is derived from an EMBL/GenBank/DDBJ whole genome shotgun (WGS) entry which is preliminary data.</text>
</comment>
<evidence type="ECO:0000313" key="2">
    <source>
        <dbReference type="EMBL" id="PIS08814.1"/>
    </source>
</evidence>
<dbReference type="PANTHER" id="PTHR12526">
    <property type="entry name" value="GLYCOSYLTRANSFERASE"/>
    <property type="match status" value="1"/>
</dbReference>
<name>A0A2H0W814_9BACT</name>
<dbReference type="Pfam" id="PF00534">
    <property type="entry name" value="Glycos_transf_1"/>
    <property type="match status" value="1"/>
</dbReference>
<evidence type="ECO:0000259" key="1">
    <source>
        <dbReference type="Pfam" id="PF00534"/>
    </source>
</evidence>
<dbReference type="Gene3D" id="3.40.50.2000">
    <property type="entry name" value="Glycogen Phosphorylase B"/>
    <property type="match status" value="2"/>
</dbReference>